<dbReference type="CDD" id="cd02440">
    <property type="entry name" value="AdoMet_MTases"/>
    <property type="match status" value="1"/>
</dbReference>
<reference evidence="6 7" key="1">
    <citation type="submission" date="2019-06" db="EMBL/GenBank/DDBJ databases">
        <title>Sequencing the genomes of 1000 actinobacteria strains.</title>
        <authorList>
            <person name="Klenk H.-P."/>
        </authorList>
    </citation>
    <scope>NUCLEOTIDE SEQUENCE [LARGE SCALE GENOMIC DNA]</scope>
    <source>
        <strain evidence="6 7">DSM 45671</strain>
    </source>
</reference>
<name>A0A561SVW4_9PSEU</name>
<keyword evidence="1 6" id="KW-0489">Methyltransferase</keyword>
<keyword evidence="3" id="KW-0949">S-adenosyl-L-methionine</keyword>
<feature type="compositionally biased region" description="Polar residues" evidence="4">
    <location>
        <begin position="1"/>
        <end position="17"/>
    </location>
</feature>
<organism evidence="6 7">
    <name type="scientific">Pseudonocardia hierapolitana</name>
    <dbReference type="NCBI Taxonomy" id="1128676"/>
    <lineage>
        <taxon>Bacteria</taxon>
        <taxon>Bacillati</taxon>
        <taxon>Actinomycetota</taxon>
        <taxon>Actinomycetes</taxon>
        <taxon>Pseudonocardiales</taxon>
        <taxon>Pseudonocardiaceae</taxon>
        <taxon>Pseudonocardia</taxon>
    </lineage>
</organism>
<dbReference type="InterPro" id="IPR029063">
    <property type="entry name" value="SAM-dependent_MTases_sf"/>
</dbReference>
<dbReference type="PANTHER" id="PTHR43464:SF19">
    <property type="entry name" value="UBIQUINONE BIOSYNTHESIS O-METHYLTRANSFERASE, MITOCHONDRIAL"/>
    <property type="match status" value="1"/>
</dbReference>
<evidence type="ECO:0000259" key="5">
    <source>
        <dbReference type="Pfam" id="PF08241"/>
    </source>
</evidence>
<dbReference type="Gene3D" id="3.40.50.150">
    <property type="entry name" value="Vaccinia Virus protein VP39"/>
    <property type="match status" value="1"/>
</dbReference>
<keyword evidence="7" id="KW-1185">Reference proteome</keyword>
<dbReference type="Proteomes" id="UP000321261">
    <property type="component" value="Unassembled WGS sequence"/>
</dbReference>
<evidence type="ECO:0000256" key="2">
    <source>
        <dbReference type="ARBA" id="ARBA00022679"/>
    </source>
</evidence>
<dbReference type="EMBL" id="VIWU01000001">
    <property type="protein sequence ID" value="TWF78999.1"/>
    <property type="molecule type" value="Genomic_DNA"/>
</dbReference>
<evidence type="ECO:0000313" key="7">
    <source>
        <dbReference type="Proteomes" id="UP000321261"/>
    </source>
</evidence>
<dbReference type="Pfam" id="PF08241">
    <property type="entry name" value="Methyltransf_11"/>
    <property type="match status" value="1"/>
</dbReference>
<dbReference type="InterPro" id="IPR013216">
    <property type="entry name" value="Methyltransf_11"/>
</dbReference>
<keyword evidence="2 6" id="KW-0808">Transferase</keyword>
<sequence length="272" mass="29852">MSSSVTAKRRGTSTAPFSSRGRAGASAESGRRATMEYSNQQHWDRVGSTYSDNWSHPARSGVSRLELAFIDRHIPSRRGLTVLDVGIGNGRISEHLLCCENVSQLVGLDISPKMIEICRKKFGGHPKVAALHVCDLSIEDPPVEAAYDVVTAIRMLKYSRNWSEILIKLAARLRPGGVIILSMCNDRSISHLSRGYSITYFGTTRSELVQLVTSLECDLLEVSGSNKSPDIVYRAASRPVLARSLLVAERALDAVLGRATLARELFVAARRQ</sequence>
<dbReference type="AlphaFoldDB" id="A0A561SVW4"/>
<dbReference type="GO" id="GO:0008757">
    <property type="term" value="F:S-adenosylmethionine-dependent methyltransferase activity"/>
    <property type="evidence" value="ECO:0007669"/>
    <property type="project" value="InterPro"/>
</dbReference>
<comment type="caution">
    <text evidence="6">The sequence shown here is derived from an EMBL/GenBank/DDBJ whole genome shotgun (WGS) entry which is preliminary data.</text>
</comment>
<evidence type="ECO:0000313" key="6">
    <source>
        <dbReference type="EMBL" id="TWF78999.1"/>
    </source>
</evidence>
<proteinExistence type="predicted"/>
<feature type="domain" description="Methyltransferase type 11" evidence="5">
    <location>
        <begin position="83"/>
        <end position="181"/>
    </location>
</feature>
<dbReference type="SUPFAM" id="SSF53335">
    <property type="entry name" value="S-adenosyl-L-methionine-dependent methyltransferases"/>
    <property type="match status" value="1"/>
</dbReference>
<feature type="region of interest" description="Disordered" evidence="4">
    <location>
        <begin position="1"/>
        <end position="38"/>
    </location>
</feature>
<protein>
    <submittedName>
        <fullName evidence="6">Methyltransferase family protein</fullName>
    </submittedName>
</protein>
<dbReference type="GO" id="GO:0032259">
    <property type="term" value="P:methylation"/>
    <property type="evidence" value="ECO:0007669"/>
    <property type="project" value="UniProtKB-KW"/>
</dbReference>
<evidence type="ECO:0000256" key="3">
    <source>
        <dbReference type="ARBA" id="ARBA00022691"/>
    </source>
</evidence>
<dbReference type="PANTHER" id="PTHR43464">
    <property type="entry name" value="METHYLTRANSFERASE"/>
    <property type="match status" value="1"/>
</dbReference>
<evidence type="ECO:0000256" key="1">
    <source>
        <dbReference type="ARBA" id="ARBA00022603"/>
    </source>
</evidence>
<feature type="compositionally biased region" description="Low complexity" evidence="4">
    <location>
        <begin position="18"/>
        <end position="28"/>
    </location>
</feature>
<accession>A0A561SVW4</accession>
<gene>
    <name evidence="6" type="ORF">FHX44_114925</name>
</gene>
<evidence type="ECO:0000256" key="4">
    <source>
        <dbReference type="SAM" id="MobiDB-lite"/>
    </source>
</evidence>